<dbReference type="Gene3D" id="3.40.50.1240">
    <property type="entry name" value="Phosphoglycerate mutase-like"/>
    <property type="match status" value="1"/>
</dbReference>
<dbReference type="EMBL" id="SJFN01000043">
    <property type="protein sequence ID" value="TBW33511.1"/>
    <property type="molecule type" value="Genomic_DNA"/>
</dbReference>
<dbReference type="PANTHER" id="PTHR47623">
    <property type="entry name" value="OS09G0287300 PROTEIN"/>
    <property type="match status" value="1"/>
</dbReference>
<proteinExistence type="predicted"/>
<protein>
    <submittedName>
        <fullName evidence="2">Histidine phosphatase family protein</fullName>
    </submittedName>
</protein>
<dbReference type="Pfam" id="PF00300">
    <property type="entry name" value="His_Phos_1"/>
    <property type="match status" value="1"/>
</dbReference>
<organism evidence="2 3">
    <name type="scientific">Siculibacillus lacustris</name>
    <dbReference type="NCBI Taxonomy" id="1549641"/>
    <lineage>
        <taxon>Bacteria</taxon>
        <taxon>Pseudomonadati</taxon>
        <taxon>Pseudomonadota</taxon>
        <taxon>Alphaproteobacteria</taxon>
        <taxon>Hyphomicrobiales</taxon>
        <taxon>Ancalomicrobiaceae</taxon>
        <taxon>Siculibacillus</taxon>
    </lineage>
</organism>
<evidence type="ECO:0000256" key="1">
    <source>
        <dbReference type="PIRSR" id="PIRSR613078-2"/>
    </source>
</evidence>
<feature type="binding site" evidence="1">
    <location>
        <position position="58"/>
    </location>
    <ligand>
        <name>substrate</name>
    </ligand>
</feature>
<comment type="caution">
    <text evidence="2">The sequence shown here is derived from an EMBL/GenBank/DDBJ whole genome shotgun (WGS) entry which is preliminary data.</text>
</comment>
<dbReference type="InterPro" id="IPR029033">
    <property type="entry name" value="His_PPase_superfam"/>
</dbReference>
<dbReference type="SMART" id="SM00855">
    <property type="entry name" value="PGAM"/>
    <property type="match status" value="1"/>
</dbReference>
<dbReference type="OrthoDB" id="9810154at2"/>
<dbReference type="InterPro" id="IPR013078">
    <property type="entry name" value="His_Pase_superF_clade-1"/>
</dbReference>
<name>A0A4Q9VH31_9HYPH</name>
<dbReference type="CDD" id="cd07067">
    <property type="entry name" value="HP_PGM_like"/>
    <property type="match status" value="1"/>
</dbReference>
<dbReference type="SUPFAM" id="SSF53254">
    <property type="entry name" value="Phosphoglycerate mutase-like"/>
    <property type="match status" value="1"/>
</dbReference>
<gene>
    <name evidence="2" type="ORF">EYW49_20255</name>
</gene>
<dbReference type="PANTHER" id="PTHR47623:SF1">
    <property type="entry name" value="OS09G0287300 PROTEIN"/>
    <property type="match status" value="1"/>
</dbReference>
<accession>A0A4Q9VH31</accession>
<keyword evidence="3" id="KW-1185">Reference proteome</keyword>
<evidence type="ECO:0000313" key="2">
    <source>
        <dbReference type="EMBL" id="TBW33511.1"/>
    </source>
</evidence>
<dbReference type="Proteomes" id="UP000292781">
    <property type="component" value="Unassembled WGS sequence"/>
</dbReference>
<evidence type="ECO:0000313" key="3">
    <source>
        <dbReference type="Proteomes" id="UP000292781"/>
    </source>
</evidence>
<dbReference type="AlphaFoldDB" id="A0A4Q9VH31"/>
<sequence>MPRLLLLRHAKSAWKNDGIEDFDRPLAARGRTDAPLVGAHLAEHGLTPQKILCSSARRCRETLHALLPHFVDDLDIRVTRELYLADEDRTIDQIRAHGALARTLMVIAHNPGLEEAAVALAGSASPLFLEDLETKFPTAGLAVIDFPAVKWVDIEPKSGRLVAFLRPRTLHLAREPYDILDE</sequence>
<dbReference type="RefSeq" id="WP_131311450.1">
    <property type="nucleotide sequence ID" value="NZ_SJFN01000043.1"/>
</dbReference>
<reference evidence="2 3" key="1">
    <citation type="submission" date="2019-02" db="EMBL/GenBank/DDBJ databases">
        <title>Siculibacillus lacustris gen. nov., sp. nov., a new rosette-forming bacterium isolated from a freshwater crater lake (Lake St. Ana, Romania).</title>
        <authorList>
            <person name="Felfoldi T."/>
            <person name="Marton Z."/>
            <person name="Szabo A."/>
            <person name="Mentes A."/>
            <person name="Boka K."/>
            <person name="Marialigeti K."/>
            <person name="Mathe I."/>
            <person name="Koncz M."/>
            <person name="Schumann P."/>
            <person name="Toth E."/>
        </authorList>
    </citation>
    <scope>NUCLEOTIDE SEQUENCE [LARGE SCALE GENOMIC DNA]</scope>
    <source>
        <strain evidence="2 3">SA-279</strain>
    </source>
</reference>